<keyword evidence="4 10" id="KW-0812">Transmembrane</keyword>
<organism evidence="12 13">
    <name type="scientific">Shewanella eurypsychrophilus</name>
    <dbReference type="NCBI Taxonomy" id="2593656"/>
    <lineage>
        <taxon>Bacteria</taxon>
        <taxon>Pseudomonadati</taxon>
        <taxon>Pseudomonadota</taxon>
        <taxon>Gammaproteobacteria</taxon>
        <taxon>Alteromonadales</taxon>
        <taxon>Shewanellaceae</taxon>
        <taxon>Shewanella</taxon>
    </lineage>
</organism>
<evidence type="ECO:0000313" key="13">
    <source>
        <dbReference type="Proteomes" id="UP000316416"/>
    </source>
</evidence>
<proteinExistence type="predicted"/>
<dbReference type="PANTHER" id="PTHR14969:SF62">
    <property type="entry name" value="DECAPRENYLPHOSPHORYL-5-PHOSPHORIBOSE PHOSPHATASE RV3807C-RELATED"/>
    <property type="match status" value="1"/>
</dbReference>
<evidence type="ECO:0000256" key="10">
    <source>
        <dbReference type="SAM" id="Phobius"/>
    </source>
</evidence>
<gene>
    <name evidence="12" type="ORF">FM038_024335</name>
</gene>
<evidence type="ECO:0000256" key="4">
    <source>
        <dbReference type="ARBA" id="ARBA00022692"/>
    </source>
</evidence>
<evidence type="ECO:0000256" key="1">
    <source>
        <dbReference type="ARBA" id="ARBA00004651"/>
    </source>
</evidence>
<dbReference type="CDD" id="cd01610">
    <property type="entry name" value="PAP2_like"/>
    <property type="match status" value="1"/>
</dbReference>
<dbReference type="Proteomes" id="UP000316416">
    <property type="component" value="Chromosome"/>
</dbReference>
<dbReference type="InterPro" id="IPR036938">
    <property type="entry name" value="PAP2/HPO_sf"/>
</dbReference>
<evidence type="ECO:0000256" key="6">
    <source>
        <dbReference type="ARBA" id="ARBA00022989"/>
    </source>
</evidence>
<evidence type="ECO:0000256" key="8">
    <source>
        <dbReference type="ARBA" id="ARBA00032707"/>
    </source>
</evidence>
<evidence type="ECO:0000256" key="9">
    <source>
        <dbReference type="ARBA" id="ARBA00047594"/>
    </source>
</evidence>
<dbReference type="EMBL" id="CP045503">
    <property type="protein sequence ID" value="QPG60637.1"/>
    <property type="molecule type" value="Genomic_DNA"/>
</dbReference>
<evidence type="ECO:0000256" key="7">
    <source>
        <dbReference type="ARBA" id="ARBA00023136"/>
    </source>
</evidence>
<sequence>MVQRAQVSVDDPQKFFYSIIFTLFVMHLLTLNQASNYEIFNSINAMSSSIPLWLQALVNDFGNGITLGAIIVCYLVKRPELICRVLLAAVFSLICVPLLKQYFDAPRPPQVLEYLNVVGEARYKHSFPSGHTATAFLFAGLISMYSQRTMVKVTLFTLATCVGLSRVLIGAHWPADIVMGAIVGLCCAYAATKLCPQITLTFRKKLLAYLVLTAVLIISEMKTGYDFPEIPLVQYVRWGLLAASVISVLFFVFRTYADGMAEKLDTLTGMGLNKSGH</sequence>
<feature type="transmembrane region" description="Helical" evidence="10">
    <location>
        <begin position="235"/>
        <end position="253"/>
    </location>
</feature>
<dbReference type="Gene3D" id="1.20.144.10">
    <property type="entry name" value="Phosphatidic acid phosphatase type 2/haloperoxidase"/>
    <property type="match status" value="1"/>
</dbReference>
<comment type="subcellular location">
    <subcellularLocation>
        <location evidence="1">Cell membrane</location>
        <topology evidence="1">Multi-pass membrane protein</topology>
    </subcellularLocation>
</comment>
<feature type="transmembrane region" description="Helical" evidence="10">
    <location>
        <begin position="177"/>
        <end position="194"/>
    </location>
</feature>
<keyword evidence="7 10" id="KW-0472">Membrane</keyword>
<keyword evidence="6 10" id="KW-1133">Transmembrane helix</keyword>
<evidence type="ECO:0000313" key="12">
    <source>
        <dbReference type="EMBL" id="QPG60637.1"/>
    </source>
</evidence>
<name>A0ABX6VD57_9GAMM</name>
<evidence type="ECO:0000256" key="5">
    <source>
        <dbReference type="ARBA" id="ARBA00022801"/>
    </source>
</evidence>
<keyword evidence="13" id="KW-1185">Reference proteome</keyword>
<protein>
    <recommendedName>
        <fullName evidence="2">undecaprenyl-diphosphate phosphatase</fullName>
        <ecNumber evidence="2">3.6.1.27</ecNumber>
    </recommendedName>
    <alternativeName>
        <fullName evidence="8">Undecaprenyl pyrophosphate phosphatase</fullName>
    </alternativeName>
</protein>
<evidence type="ECO:0000259" key="11">
    <source>
        <dbReference type="SMART" id="SM00014"/>
    </source>
</evidence>
<feature type="transmembrane region" description="Helical" evidence="10">
    <location>
        <begin position="127"/>
        <end position="146"/>
    </location>
</feature>
<feature type="transmembrane region" description="Helical" evidence="10">
    <location>
        <begin position="153"/>
        <end position="171"/>
    </location>
</feature>
<dbReference type="SUPFAM" id="SSF48317">
    <property type="entry name" value="Acid phosphatase/Vanadium-dependent haloperoxidase"/>
    <property type="match status" value="1"/>
</dbReference>
<feature type="domain" description="Phosphatidic acid phosphatase type 2/haloperoxidase" evidence="11">
    <location>
        <begin position="81"/>
        <end position="192"/>
    </location>
</feature>
<reference evidence="12" key="1">
    <citation type="submission" date="2021-07" db="EMBL/GenBank/DDBJ databases">
        <title>Shewanella sp. YLB-07 whole genome sequence.</title>
        <authorList>
            <person name="Yu L."/>
        </authorList>
    </citation>
    <scope>NUCLEOTIDE SEQUENCE</scope>
    <source>
        <strain evidence="12">YLB-08</strain>
    </source>
</reference>
<feature type="transmembrane region" description="Helical" evidence="10">
    <location>
        <begin position="206"/>
        <end position="223"/>
    </location>
</feature>
<dbReference type="Pfam" id="PF01569">
    <property type="entry name" value="PAP2"/>
    <property type="match status" value="1"/>
</dbReference>
<dbReference type="EC" id="3.6.1.27" evidence="2"/>
<accession>A0ABX6VD57</accession>
<keyword evidence="3" id="KW-1003">Cell membrane</keyword>
<evidence type="ECO:0000256" key="3">
    <source>
        <dbReference type="ARBA" id="ARBA00022475"/>
    </source>
</evidence>
<feature type="transmembrane region" description="Helical" evidence="10">
    <location>
        <begin position="52"/>
        <end position="76"/>
    </location>
</feature>
<feature type="transmembrane region" description="Helical" evidence="10">
    <location>
        <begin position="81"/>
        <end position="99"/>
    </location>
</feature>
<dbReference type="SMART" id="SM00014">
    <property type="entry name" value="acidPPc"/>
    <property type="match status" value="1"/>
</dbReference>
<comment type="catalytic activity">
    <reaction evidence="9">
        <text>di-trans,octa-cis-undecaprenyl diphosphate + H2O = di-trans,octa-cis-undecaprenyl phosphate + phosphate + H(+)</text>
        <dbReference type="Rhea" id="RHEA:28094"/>
        <dbReference type="ChEBI" id="CHEBI:15377"/>
        <dbReference type="ChEBI" id="CHEBI:15378"/>
        <dbReference type="ChEBI" id="CHEBI:43474"/>
        <dbReference type="ChEBI" id="CHEBI:58405"/>
        <dbReference type="ChEBI" id="CHEBI:60392"/>
        <dbReference type="EC" id="3.6.1.27"/>
    </reaction>
</comment>
<dbReference type="PANTHER" id="PTHR14969">
    <property type="entry name" value="SPHINGOSINE-1-PHOSPHATE PHOSPHOHYDROLASE"/>
    <property type="match status" value="1"/>
</dbReference>
<feature type="transmembrane region" description="Helical" evidence="10">
    <location>
        <begin position="15"/>
        <end position="32"/>
    </location>
</feature>
<evidence type="ECO:0000256" key="2">
    <source>
        <dbReference type="ARBA" id="ARBA00012374"/>
    </source>
</evidence>
<dbReference type="InterPro" id="IPR000326">
    <property type="entry name" value="PAP2/HPO"/>
</dbReference>
<keyword evidence="5" id="KW-0378">Hydrolase</keyword>